<proteinExistence type="predicted"/>
<dbReference type="VEuPathDB" id="AmoebaDB:NfTy_069090"/>
<dbReference type="OrthoDB" id="10414150at2759"/>
<dbReference type="Proteomes" id="UP000444721">
    <property type="component" value="Unassembled WGS sequence"/>
</dbReference>
<dbReference type="VEuPathDB" id="AmoebaDB:NF0086490"/>
<gene>
    <name evidence="2" type="ORF">FDP41_004095</name>
</gene>
<reference evidence="2 3" key="1">
    <citation type="journal article" date="2019" name="Sci. Rep.">
        <title>Nanopore sequencing improves the draft genome of the human pathogenic amoeba Naegleria fowleri.</title>
        <authorList>
            <person name="Liechti N."/>
            <person name="Schurch N."/>
            <person name="Bruggmann R."/>
            <person name="Wittwer M."/>
        </authorList>
    </citation>
    <scope>NUCLEOTIDE SEQUENCE [LARGE SCALE GENOMIC DNA]</scope>
    <source>
        <strain evidence="2 3">ATCC 30894</strain>
    </source>
</reference>
<dbReference type="EMBL" id="VFQX01000036">
    <property type="protein sequence ID" value="KAF0976800.1"/>
    <property type="molecule type" value="Genomic_DNA"/>
</dbReference>
<dbReference type="AlphaFoldDB" id="A0A6A5BSM1"/>
<name>A0A6A5BSM1_NAEFO</name>
<dbReference type="GeneID" id="68111313"/>
<keyword evidence="3" id="KW-1185">Reference proteome</keyword>
<accession>A0A6A5BSM1</accession>
<dbReference type="RefSeq" id="XP_044561513.1">
    <property type="nucleotide sequence ID" value="XM_044707472.1"/>
</dbReference>
<evidence type="ECO:0000256" key="1">
    <source>
        <dbReference type="SAM" id="MobiDB-lite"/>
    </source>
</evidence>
<protein>
    <submittedName>
        <fullName evidence="2">Uncharacterized protein</fullName>
    </submittedName>
</protein>
<dbReference type="VEuPathDB" id="AmoebaDB:NF0086480"/>
<feature type="compositionally biased region" description="Basic and acidic residues" evidence="1">
    <location>
        <begin position="342"/>
        <end position="362"/>
    </location>
</feature>
<evidence type="ECO:0000313" key="2">
    <source>
        <dbReference type="EMBL" id="KAF0976800.1"/>
    </source>
</evidence>
<feature type="region of interest" description="Disordered" evidence="1">
    <location>
        <begin position="342"/>
        <end position="364"/>
    </location>
</feature>
<sequence length="449" mass="52082">MQKPNPKSFDSFVKRSISPNIKSFKLTIADHDQPSESIPRKNVLSQSFRAEEPSALLQQSSAAASHLNADIRFEKTHHELQKHRHHHSLLPPLQGSNVSSPKNNNVVPPFKTFPFSSQRESYNVGDMDFPIPQLSAENAGELYYKHFRTLDKGVRDPICWDESKQSELIPNKPSVVKKMSEVFISKFDKPVQQFIKENSACESDDLVEKDHKDHKIFRSETFVTSNPTADFEKVQLFKREEYRNGKPRKAEIVTLEKKELRKALKIHGDASTIYNEEGEFHKQLGPRQKRALLKAEAEREEFLKLERDIRRKKNKFMRIVKSGYRHGVLNVQDDMDIFNKDDDITNRGTKSEGSRSRKERLNKMSNSEIGRMTLKPHEFPESSSQPFMQRKAKTELSEKMSGAKDIILQKEQDLQNSNRLQLIFNNQTRGRNYNIINLSRHELEDVAIR</sequence>
<organism evidence="2 3">
    <name type="scientific">Naegleria fowleri</name>
    <name type="common">Brain eating amoeba</name>
    <dbReference type="NCBI Taxonomy" id="5763"/>
    <lineage>
        <taxon>Eukaryota</taxon>
        <taxon>Discoba</taxon>
        <taxon>Heterolobosea</taxon>
        <taxon>Tetramitia</taxon>
        <taxon>Eutetramitia</taxon>
        <taxon>Vahlkampfiidae</taxon>
        <taxon>Naegleria</taxon>
    </lineage>
</organism>
<evidence type="ECO:0000313" key="3">
    <source>
        <dbReference type="Proteomes" id="UP000444721"/>
    </source>
</evidence>
<comment type="caution">
    <text evidence="2">The sequence shown here is derived from an EMBL/GenBank/DDBJ whole genome shotgun (WGS) entry which is preliminary data.</text>
</comment>
<dbReference type="VEuPathDB" id="AmoebaDB:FDP41_004095"/>